<evidence type="ECO:0000259" key="7">
    <source>
        <dbReference type="PROSITE" id="PS51207"/>
    </source>
</evidence>
<feature type="transmembrane region" description="Helical" evidence="4">
    <location>
        <begin position="20"/>
        <end position="43"/>
    </location>
</feature>
<comment type="caution">
    <text evidence="8">The sequence shown here is derived from an EMBL/GenBank/DDBJ whole genome shotgun (WGS) entry which is preliminary data.</text>
</comment>
<evidence type="ECO:0000259" key="6">
    <source>
        <dbReference type="PROSITE" id="PS50195"/>
    </source>
</evidence>
<evidence type="ECO:0000256" key="2">
    <source>
        <dbReference type="SAM" id="Coils"/>
    </source>
</evidence>
<dbReference type="Pfam" id="PF02194">
    <property type="entry name" value="PXA"/>
    <property type="match status" value="1"/>
</dbReference>
<feature type="coiled-coil region" evidence="2">
    <location>
        <begin position="813"/>
        <end position="840"/>
    </location>
</feature>
<evidence type="ECO:0008006" key="10">
    <source>
        <dbReference type="Google" id="ProtNLM"/>
    </source>
</evidence>
<dbReference type="SUPFAM" id="SSF64268">
    <property type="entry name" value="PX domain"/>
    <property type="match status" value="1"/>
</dbReference>
<feature type="region of interest" description="Disordered" evidence="3">
    <location>
        <begin position="667"/>
        <end position="697"/>
    </location>
</feature>
<evidence type="ECO:0000256" key="4">
    <source>
        <dbReference type="SAM" id="Phobius"/>
    </source>
</evidence>
<dbReference type="SUPFAM" id="SSF48097">
    <property type="entry name" value="Regulator of G-protein signaling, RGS"/>
    <property type="match status" value="1"/>
</dbReference>
<evidence type="ECO:0000256" key="1">
    <source>
        <dbReference type="ARBA" id="ARBA00010883"/>
    </source>
</evidence>
<comment type="similarity">
    <text evidence="1">Belongs to the sorting nexin family.</text>
</comment>
<sequence length="1228" mass="138860">MNVFVYVTSAVVTFVKVSLIILIFIPLCAIFLIVAFLCLHIALGYTLDRKLLHNNTTVLGPSKANAQPLAFSTPAAWEAVLTRSQWSIQSPQHFAPLAPSFPMVSACLNEMLIMIVRDFVLVWYLSISSSPSFPSAVSSILYKSVEVLLSRLAKLDLASLLVHRILPRITTHIERYRKSEMDLRGADLERHLTESQELDILLARKYAGTTGRLHLAVENLASNVTKQTEEDHLRKTVDRILGVLLPKDAVSSKILCIMAREIVTCVVLVPAMEMLADPDFWNRAIDQLAGEAIRQQQHEYRKLISKVRRILDTKPNPRTRNSKHSSLSQAENINLRTDPRRFESFLRSINRCDSLLDARRLKNDIISEIRRTRTLLANHEKEEWINGEKTEDIVAYLDRLYTAKRRVEKRIAILGGGVDPKHTTQRDSSPVGASSSQFTLRDVLSNPSSLSYFMEFMDRRNRAILVQFWLTVESFKNPLESLDSSGSDDEVSKTAGHSSLTIKGDITMLYELYFSTASSLATLSVSPRYIDVIKAFVMDNSPTTSLTEHRVRKNVLRAQKEVEEGLEQDFQSFEQSDLWFRTVADLEPKTAIKKPTLPGPSHPGIANTSREKEQKRPRFLLPRFPQGQSQDAKVDSPEITKTVITQPRNSATKLDLLISPTIEEQDSLRAPLFDDPKDSSISVRSSSPHSDIGQEDPSVEHMEAIQAALTDIIADDNRQTKDSKYANNNSFIQGRGLFNKSEAEDGELGQELQIDEAEEMKSEERFQLAGPGDLQLSYDIDRLGEKIAKLESQDVMLDTLIRKAELTGDAQELKLLNRSKSAMKRELRELTFQRLQYEQQEADNRLIPERICVSISNSAISEADGKSIVRYLIEIQRLAPDGTYTSGWVVARRYNEFFSMHQSLKEKFLPVRNLEFPGKRLVTSLSHSFVDARRIALEKYLQKLISIPIVCESVELRAFLSRHAPLNVLPMEPSRDKNQPTFPGHTIVRTMYHSVAESIDDMLFGPSMLEVMIQRLTRQAAELAGIVGVSMHDEDLVAQAFKATGRSPPEETLMKLSGDLKTLDGETSISSFSGPICDLILAIFELDKENNWLRRQAIVIILQQVLGGTIERKLREAIKTYTEESYLLRFLNIFRDTLWPNGQLKSPSTPRTVEEKARTREEANRKLSTLVPDLAANMIGRSNARRGARRIFAVLQNRRLNQHIIYTAVDEVVAALFPECIDSKHENS</sequence>
<gene>
    <name evidence="8" type="ORF">Clacol_007342</name>
</gene>
<protein>
    <recommendedName>
        <fullName evidence="10">Sorting nexin-12</fullName>
    </recommendedName>
</protein>
<dbReference type="InterPro" id="IPR001683">
    <property type="entry name" value="PX_dom"/>
</dbReference>
<dbReference type="PANTHER" id="PTHR22775">
    <property type="entry name" value="SORTING NEXIN"/>
    <property type="match status" value="1"/>
</dbReference>
<dbReference type="PANTHER" id="PTHR22775:SF3">
    <property type="entry name" value="SORTING NEXIN-13"/>
    <property type="match status" value="1"/>
</dbReference>
<feature type="domain" description="PXA" evidence="7">
    <location>
        <begin position="101"/>
        <end position="293"/>
    </location>
</feature>
<dbReference type="Proteomes" id="UP001050691">
    <property type="component" value="Unassembled WGS sequence"/>
</dbReference>
<dbReference type="InterPro" id="IPR016137">
    <property type="entry name" value="RGS"/>
</dbReference>
<feature type="domain" description="RGS" evidence="5">
    <location>
        <begin position="439"/>
        <end position="548"/>
    </location>
</feature>
<keyword evidence="4" id="KW-0812">Transmembrane</keyword>
<evidence type="ECO:0000313" key="8">
    <source>
        <dbReference type="EMBL" id="GJJ13092.1"/>
    </source>
</evidence>
<keyword evidence="4" id="KW-1133">Transmembrane helix</keyword>
<evidence type="ECO:0000313" key="9">
    <source>
        <dbReference type="Proteomes" id="UP001050691"/>
    </source>
</evidence>
<keyword evidence="4" id="KW-0472">Membrane</keyword>
<dbReference type="AlphaFoldDB" id="A0AAV5AHG9"/>
<dbReference type="SMART" id="SM00315">
    <property type="entry name" value="RGS"/>
    <property type="match status" value="1"/>
</dbReference>
<dbReference type="GO" id="GO:0035091">
    <property type="term" value="F:phosphatidylinositol binding"/>
    <property type="evidence" value="ECO:0007669"/>
    <property type="project" value="InterPro"/>
</dbReference>
<keyword evidence="9" id="KW-1185">Reference proteome</keyword>
<dbReference type="SMART" id="SM00312">
    <property type="entry name" value="PX"/>
    <property type="match status" value="1"/>
</dbReference>
<dbReference type="Pfam" id="PF00615">
    <property type="entry name" value="RGS"/>
    <property type="match status" value="1"/>
</dbReference>
<dbReference type="InterPro" id="IPR003114">
    <property type="entry name" value="Phox_assoc"/>
</dbReference>
<keyword evidence="2" id="KW-0175">Coiled coil</keyword>
<dbReference type="PROSITE" id="PS50132">
    <property type="entry name" value="RGS"/>
    <property type="match status" value="1"/>
</dbReference>
<dbReference type="Pfam" id="PF08628">
    <property type="entry name" value="Nexin_C"/>
    <property type="match status" value="1"/>
</dbReference>
<name>A0AAV5AHG9_9AGAM</name>
<accession>A0AAV5AHG9</accession>
<organism evidence="8 9">
    <name type="scientific">Clathrus columnatus</name>
    <dbReference type="NCBI Taxonomy" id="1419009"/>
    <lineage>
        <taxon>Eukaryota</taxon>
        <taxon>Fungi</taxon>
        <taxon>Dikarya</taxon>
        <taxon>Basidiomycota</taxon>
        <taxon>Agaricomycotina</taxon>
        <taxon>Agaricomycetes</taxon>
        <taxon>Phallomycetidae</taxon>
        <taxon>Phallales</taxon>
        <taxon>Clathraceae</taxon>
        <taxon>Clathrus</taxon>
    </lineage>
</organism>
<dbReference type="EMBL" id="BPWL01000008">
    <property type="protein sequence ID" value="GJJ13092.1"/>
    <property type="molecule type" value="Genomic_DNA"/>
</dbReference>
<dbReference type="InterPro" id="IPR036871">
    <property type="entry name" value="PX_dom_sf"/>
</dbReference>
<dbReference type="SMART" id="SM00313">
    <property type="entry name" value="PXA"/>
    <property type="match status" value="1"/>
</dbReference>
<dbReference type="InterPro" id="IPR013937">
    <property type="entry name" value="Sorting_nexin_C"/>
</dbReference>
<dbReference type="PROSITE" id="PS50195">
    <property type="entry name" value="PX"/>
    <property type="match status" value="1"/>
</dbReference>
<feature type="compositionally biased region" description="Low complexity" evidence="3">
    <location>
        <begin position="679"/>
        <end position="690"/>
    </location>
</feature>
<dbReference type="Gene3D" id="3.30.1520.10">
    <property type="entry name" value="Phox-like domain"/>
    <property type="match status" value="1"/>
</dbReference>
<dbReference type="Gene3D" id="1.10.167.10">
    <property type="entry name" value="Regulator of G-protein Signalling 4, domain 2"/>
    <property type="match status" value="1"/>
</dbReference>
<dbReference type="InterPro" id="IPR044926">
    <property type="entry name" value="RGS_subdomain_2"/>
</dbReference>
<dbReference type="PROSITE" id="PS51207">
    <property type="entry name" value="PXA"/>
    <property type="match status" value="1"/>
</dbReference>
<feature type="region of interest" description="Disordered" evidence="3">
    <location>
        <begin position="590"/>
        <end position="636"/>
    </location>
</feature>
<proteinExistence type="inferred from homology"/>
<evidence type="ECO:0000259" key="5">
    <source>
        <dbReference type="PROSITE" id="PS50132"/>
    </source>
</evidence>
<feature type="domain" description="PX" evidence="6">
    <location>
        <begin position="849"/>
        <end position="967"/>
    </location>
</feature>
<dbReference type="InterPro" id="IPR036305">
    <property type="entry name" value="RGS_sf"/>
</dbReference>
<dbReference type="Pfam" id="PF00787">
    <property type="entry name" value="PX"/>
    <property type="match status" value="1"/>
</dbReference>
<reference evidence="8" key="1">
    <citation type="submission" date="2021-10" db="EMBL/GenBank/DDBJ databases">
        <title>De novo Genome Assembly of Clathrus columnatus (Basidiomycota, Fungi) Using Illumina and Nanopore Sequence Data.</title>
        <authorList>
            <person name="Ogiso-Tanaka E."/>
            <person name="Itagaki H."/>
            <person name="Hosoya T."/>
            <person name="Hosaka K."/>
        </authorList>
    </citation>
    <scope>NUCLEOTIDE SEQUENCE</scope>
    <source>
        <strain evidence="8">MO-923</strain>
    </source>
</reference>
<evidence type="ECO:0000256" key="3">
    <source>
        <dbReference type="SAM" id="MobiDB-lite"/>
    </source>
</evidence>